<dbReference type="GO" id="GO:0070772">
    <property type="term" value="C:PAS complex"/>
    <property type="evidence" value="ECO:0007669"/>
    <property type="project" value="TreeGrafter"/>
</dbReference>
<feature type="compositionally biased region" description="Polar residues" evidence="1">
    <location>
        <begin position="1"/>
        <end position="22"/>
    </location>
</feature>
<dbReference type="Proteomes" id="UP000268093">
    <property type="component" value="Unassembled WGS sequence"/>
</dbReference>
<protein>
    <recommendedName>
        <fullName evidence="4">Vacuolar segregation subunit 7-domain-containing protein</fullName>
    </recommendedName>
</protein>
<feature type="compositionally biased region" description="Low complexity" evidence="1">
    <location>
        <begin position="23"/>
        <end position="32"/>
    </location>
</feature>
<dbReference type="Pfam" id="PF12751">
    <property type="entry name" value="Vac7"/>
    <property type="match status" value="1"/>
</dbReference>
<organism evidence="2 3">
    <name type="scientific">Jimgerdemannia flammicorona</name>
    <dbReference type="NCBI Taxonomy" id="994334"/>
    <lineage>
        <taxon>Eukaryota</taxon>
        <taxon>Fungi</taxon>
        <taxon>Fungi incertae sedis</taxon>
        <taxon>Mucoromycota</taxon>
        <taxon>Mucoromycotina</taxon>
        <taxon>Endogonomycetes</taxon>
        <taxon>Endogonales</taxon>
        <taxon>Endogonaceae</taxon>
        <taxon>Jimgerdemannia</taxon>
    </lineage>
</organism>
<reference evidence="2 3" key="1">
    <citation type="journal article" date="2018" name="New Phytol.">
        <title>Phylogenomics of Endogonaceae and evolution of mycorrhizas within Mucoromycota.</title>
        <authorList>
            <person name="Chang Y."/>
            <person name="Desiro A."/>
            <person name="Na H."/>
            <person name="Sandor L."/>
            <person name="Lipzen A."/>
            <person name="Clum A."/>
            <person name="Barry K."/>
            <person name="Grigoriev I.V."/>
            <person name="Martin F.M."/>
            <person name="Stajich J.E."/>
            <person name="Smith M.E."/>
            <person name="Bonito G."/>
            <person name="Spatafora J.W."/>
        </authorList>
    </citation>
    <scope>NUCLEOTIDE SEQUENCE [LARGE SCALE GENOMIC DNA]</scope>
    <source>
        <strain evidence="2 3">GMNB39</strain>
    </source>
</reference>
<evidence type="ECO:0000256" key="1">
    <source>
        <dbReference type="SAM" id="MobiDB-lite"/>
    </source>
</evidence>
<feature type="region of interest" description="Disordered" evidence="1">
    <location>
        <begin position="194"/>
        <end position="321"/>
    </location>
</feature>
<dbReference type="GO" id="GO:1903778">
    <property type="term" value="P:protein localization to vacuolar membrane"/>
    <property type="evidence" value="ECO:0007669"/>
    <property type="project" value="TreeGrafter"/>
</dbReference>
<feature type="region of interest" description="Disordered" evidence="1">
    <location>
        <begin position="129"/>
        <end position="169"/>
    </location>
</feature>
<dbReference type="PANTHER" id="PTHR28258:SF1">
    <property type="entry name" value="VACUOLAR SEGREGATION PROTEIN 7"/>
    <property type="match status" value="1"/>
</dbReference>
<feature type="compositionally biased region" description="Low complexity" evidence="1">
    <location>
        <begin position="74"/>
        <end position="91"/>
    </location>
</feature>
<dbReference type="GO" id="GO:0010513">
    <property type="term" value="P:positive regulation of phosphatidylinositol biosynthetic process"/>
    <property type="evidence" value="ECO:0007669"/>
    <property type="project" value="TreeGrafter"/>
</dbReference>
<feature type="region of interest" description="Disordered" evidence="1">
    <location>
        <begin position="555"/>
        <end position="578"/>
    </location>
</feature>
<feature type="compositionally biased region" description="Polar residues" evidence="1">
    <location>
        <begin position="208"/>
        <end position="230"/>
    </location>
</feature>
<dbReference type="PANTHER" id="PTHR28258">
    <property type="entry name" value="VACUOLAR SEGREGATION PROTEIN 7"/>
    <property type="match status" value="1"/>
</dbReference>
<feature type="compositionally biased region" description="Low complexity" evidence="1">
    <location>
        <begin position="39"/>
        <end position="63"/>
    </location>
</feature>
<feature type="region of interest" description="Disordered" evidence="1">
    <location>
        <begin position="1"/>
        <end position="93"/>
    </location>
</feature>
<comment type="caution">
    <text evidence="2">The sequence shown here is derived from an EMBL/GenBank/DDBJ whole genome shotgun (WGS) entry which is preliminary data.</text>
</comment>
<dbReference type="OrthoDB" id="1204at2759"/>
<sequence>MEQTSPATATPILTSSSSKRTNPASSPTSSPSKHGNPDLLGRSPVLPLSSSPLSRSPTPASRLESGDEGSNGDASSAIPAAENAAKAEPPALSRRLVDKFNTFNIDKAFGMGTPNPERQLTVEKTPAYDPAVFADTRRPPQQSDTRSVRSLVDSTRSKKKKRPAINTSSTPAEIFAANLSNAVIDAEDSDDNEGFVYRDGGRDGFLSKNGSSTNPIPHTLSTQDPSQNNGAPLVEVITPGGTNHGASRSWKGQPPRGTSNSNDNSHTDVRPMKTLRKASNPGGSVDGSGNADGYGGPHRPVLRSTVSELPRKGRSLPQNYPSRYWYNQGDDESELASLLRPLDINPSRRCGRFLPPVLMTLGLIFVLSMGAAVVSTCSRPLTDVGVTAISNVLAAQGELIFDIHVRARNWNIWGVHITEANLEIFASSQNVLAEVPGGRDSTLSAEDVQKQGPGPAELLGTVYHFDEPLVFRSGILPNGFVSQSISQIRVKNPGQSYGDIGGNERWARMIRYPYELTVRGVLQYRLLPFYFIVYSVRVCGVALIDPATGQIINSPPSQRQTCGANGMDRDGESNTSMP</sequence>
<evidence type="ECO:0000313" key="2">
    <source>
        <dbReference type="EMBL" id="RUP50685.1"/>
    </source>
</evidence>
<dbReference type="AlphaFoldDB" id="A0A433DIR6"/>
<name>A0A433DIR6_9FUNG</name>
<keyword evidence="3" id="KW-1185">Reference proteome</keyword>
<dbReference type="GO" id="GO:0000011">
    <property type="term" value="P:vacuole inheritance"/>
    <property type="evidence" value="ECO:0007669"/>
    <property type="project" value="TreeGrafter"/>
</dbReference>
<dbReference type="GO" id="GO:0000329">
    <property type="term" value="C:fungal-type vacuole membrane"/>
    <property type="evidence" value="ECO:0007669"/>
    <property type="project" value="TreeGrafter"/>
</dbReference>
<feature type="compositionally biased region" description="Gly residues" evidence="1">
    <location>
        <begin position="284"/>
        <end position="296"/>
    </location>
</feature>
<dbReference type="EMBL" id="RBNI01001252">
    <property type="protein sequence ID" value="RUP50685.1"/>
    <property type="molecule type" value="Genomic_DNA"/>
</dbReference>
<accession>A0A433DIR6</accession>
<evidence type="ECO:0008006" key="4">
    <source>
        <dbReference type="Google" id="ProtNLM"/>
    </source>
</evidence>
<evidence type="ECO:0000313" key="3">
    <source>
        <dbReference type="Proteomes" id="UP000268093"/>
    </source>
</evidence>
<dbReference type="InterPro" id="IPR024260">
    <property type="entry name" value="Vac7"/>
</dbReference>
<proteinExistence type="predicted"/>
<gene>
    <name evidence="2" type="ORF">BC936DRAFT_138133</name>
</gene>